<comment type="caution">
    <text evidence="2">The sequence shown here is derived from an EMBL/GenBank/DDBJ whole genome shotgun (WGS) entry which is preliminary data.</text>
</comment>
<accession>A0ABP5A8R0</accession>
<dbReference type="RefSeq" id="WP_344003251.1">
    <property type="nucleotide sequence ID" value="NZ_BAAAMY010000001.1"/>
</dbReference>
<dbReference type="InterPro" id="IPR027417">
    <property type="entry name" value="P-loop_NTPase"/>
</dbReference>
<evidence type="ECO:0000313" key="2">
    <source>
        <dbReference type="EMBL" id="GAA1907186.1"/>
    </source>
</evidence>
<feature type="region of interest" description="Disordered" evidence="1">
    <location>
        <begin position="322"/>
        <end position="380"/>
    </location>
</feature>
<dbReference type="EMBL" id="BAAAMY010000001">
    <property type="protein sequence ID" value="GAA1907186.1"/>
    <property type="molecule type" value="Genomic_DNA"/>
</dbReference>
<organism evidence="2 3">
    <name type="scientific">Nocardioides lentus</name>
    <dbReference type="NCBI Taxonomy" id="338077"/>
    <lineage>
        <taxon>Bacteria</taxon>
        <taxon>Bacillati</taxon>
        <taxon>Actinomycetota</taxon>
        <taxon>Actinomycetes</taxon>
        <taxon>Propionibacteriales</taxon>
        <taxon>Nocardioidaceae</taxon>
        <taxon>Nocardioides</taxon>
    </lineage>
</organism>
<feature type="region of interest" description="Disordered" evidence="1">
    <location>
        <begin position="1"/>
        <end position="28"/>
    </location>
</feature>
<protein>
    <submittedName>
        <fullName evidence="2">Sulfotransferase family protein</fullName>
    </submittedName>
</protein>
<dbReference type="Gene3D" id="3.40.50.300">
    <property type="entry name" value="P-loop containing nucleotide triphosphate hydrolases"/>
    <property type="match status" value="1"/>
</dbReference>
<dbReference type="Proteomes" id="UP001501612">
    <property type="component" value="Unassembled WGS sequence"/>
</dbReference>
<sequence length="380" mass="42050">MSSPDVAPEPETGPEGVSLQAPEPTGPSARRVLFVVGSGRSGTSTMSGTLQTLGMHVPQPEVAADDTNPKGFGEPQWVVDFHDELLRRVNVQVSDARPSAWFETGKLSTAEQLRTRLHTWLEEQFEAGGDELVIKDPRLAWFLGLWRSAALRAGASCSHVTMLRPVTEVVGSKQKYYAKRFGEVNRVAAWVNMMLHTERSTRGNQRAFVRYDDMLTDWTVPVHDMGERFDLHAVRSATARDIRKVHQFIDPSLRRVRLTWDDVPVPAHLRTIADDAWQALDALADPGGDTPERHVELDQIRQAYTEAYEEAEAMSQSTAIAAQRAGAAAERSRLEGGGDRGGPAPAPEGVRLSDRVPHNVRALVPPSARRRLRQALGRPR</sequence>
<name>A0ABP5A8R0_9ACTN</name>
<evidence type="ECO:0000313" key="3">
    <source>
        <dbReference type="Proteomes" id="UP001501612"/>
    </source>
</evidence>
<keyword evidence="3" id="KW-1185">Reference proteome</keyword>
<proteinExistence type="predicted"/>
<reference evidence="3" key="1">
    <citation type="journal article" date="2019" name="Int. J. Syst. Evol. Microbiol.">
        <title>The Global Catalogue of Microorganisms (GCM) 10K type strain sequencing project: providing services to taxonomists for standard genome sequencing and annotation.</title>
        <authorList>
            <consortium name="The Broad Institute Genomics Platform"/>
            <consortium name="The Broad Institute Genome Sequencing Center for Infectious Disease"/>
            <person name="Wu L."/>
            <person name="Ma J."/>
        </authorList>
    </citation>
    <scope>NUCLEOTIDE SEQUENCE [LARGE SCALE GENOMIC DNA]</scope>
    <source>
        <strain evidence="3">JCM 14046</strain>
    </source>
</reference>
<gene>
    <name evidence="2" type="ORF">GCM10009737_05010</name>
</gene>
<evidence type="ECO:0000256" key="1">
    <source>
        <dbReference type="SAM" id="MobiDB-lite"/>
    </source>
</evidence>
<dbReference type="SUPFAM" id="SSF52540">
    <property type="entry name" value="P-loop containing nucleoside triphosphate hydrolases"/>
    <property type="match status" value="1"/>
</dbReference>
<feature type="compositionally biased region" description="Basic residues" evidence="1">
    <location>
        <begin position="368"/>
        <end position="380"/>
    </location>
</feature>